<evidence type="ECO:0000256" key="6">
    <source>
        <dbReference type="SAM" id="Phobius"/>
    </source>
</evidence>
<dbReference type="Pfam" id="PF03606">
    <property type="entry name" value="DcuC"/>
    <property type="match status" value="1"/>
</dbReference>
<feature type="transmembrane region" description="Helical" evidence="6">
    <location>
        <begin position="122"/>
        <end position="144"/>
    </location>
</feature>
<dbReference type="EMBL" id="BRXR01000001">
    <property type="protein sequence ID" value="GLC29584.1"/>
    <property type="molecule type" value="Genomic_DNA"/>
</dbReference>
<keyword evidence="2" id="KW-1003">Cell membrane</keyword>
<evidence type="ECO:0000256" key="5">
    <source>
        <dbReference type="ARBA" id="ARBA00023136"/>
    </source>
</evidence>
<organism evidence="7 8">
    <name type="scientific">Clostridium omnivorum</name>
    <dbReference type="NCBI Taxonomy" id="1604902"/>
    <lineage>
        <taxon>Bacteria</taxon>
        <taxon>Bacillati</taxon>
        <taxon>Bacillota</taxon>
        <taxon>Clostridia</taxon>
        <taxon>Eubacteriales</taxon>
        <taxon>Clostridiaceae</taxon>
        <taxon>Clostridium</taxon>
    </lineage>
</organism>
<feature type="transmembrane region" description="Helical" evidence="6">
    <location>
        <begin position="156"/>
        <end position="181"/>
    </location>
</feature>
<keyword evidence="3 6" id="KW-0812">Transmembrane</keyword>
<gene>
    <name evidence="7" type="primary">ycgA</name>
    <name evidence="7" type="ORF">bsdE14_09940</name>
</gene>
<reference evidence="7 8" key="1">
    <citation type="journal article" date="2024" name="Int. J. Syst. Evol. Microbiol.">
        <title>Clostridium omnivorum sp. nov., isolated from anoxic soil under the treatment of reductive soil disinfestation.</title>
        <authorList>
            <person name="Ueki A."/>
            <person name="Tonouchi A."/>
            <person name="Kaku N."/>
            <person name="Honma S."/>
            <person name="Ueki K."/>
        </authorList>
    </citation>
    <scope>NUCLEOTIDE SEQUENCE [LARGE SCALE GENOMIC DNA]</scope>
    <source>
        <strain evidence="7 8">E14</strain>
    </source>
</reference>
<feature type="transmembrane region" description="Helical" evidence="6">
    <location>
        <begin position="416"/>
        <end position="436"/>
    </location>
</feature>
<evidence type="ECO:0000256" key="2">
    <source>
        <dbReference type="ARBA" id="ARBA00022475"/>
    </source>
</evidence>
<evidence type="ECO:0000313" key="8">
    <source>
        <dbReference type="Proteomes" id="UP001208567"/>
    </source>
</evidence>
<dbReference type="InterPro" id="IPR018385">
    <property type="entry name" value="C4_dicarb_anaerob_car-like"/>
</dbReference>
<dbReference type="RefSeq" id="WP_264848877.1">
    <property type="nucleotide sequence ID" value="NZ_BRXR01000001.1"/>
</dbReference>
<evidence type="ECO:0000256" key="4">
    <source>
        <dbReference type="ARBA" id="ARBA00022989"/>
    </source>
</evidence>
<dbReference type="PANTHER" id="PTHR43652:SF2">
    <property type="entry name" value="BASIC AMINO ACID ANTIPORTER YFCC-RELATED"/>
    <property type="match status" value="1"/>
</dbReference>
<dbReference type="InterPro" id="IPR051679">
    <property type="entry name" value="DASS-Related_Transporters"/>
</dbReference>
<evidence type="ECO:0000256" key="3">
    <source>
        <dbReference type="ARBA" id="ARBA00022692"/>
    </source>
</evidence>
<feature type="transmembrane region" description="Helical" evidence="6">
    <location>
        <begin position="15"/>
        <end position="36"/>
    </location>
</feature>
<feature type="transmembrane region" description="Helical" evidence="6">
    <location>
        <begin position="448"/>
        <end position="468"/>
    </location>
</feature>
<sequence length="471" mass="50494">MSEMVDKVKKKSFKMPHSLVIIALIVLGAAIATWIVPSGQYERIANSAGKKVIDAKSFKYIANTPVNIFKLGNYAVSGYIETASLIFVILFSGAAFNVIVASGALQSLIAMVSKKFSSKETIFIPIVTLIFALICTTQGVNTFIGFAPVMVMFAKALGFDSIVGAGIILLGGAVGFSTGTLNVNTTIVAQNIAGLPPYSGIGYRAFCFIVFLIITNIYLIKYAKKVRNNPESSFMYDLDLLSDSNKSEASDFDKPMDTRKWMVIFVLFALLGVIVYGGVKLGWDLEETASIFIWMGILAGACAGFGPSKIAKCMVDGAKKMIGAALIIGLARSVSGILTAGKIMDTCIYGMAQVLGFLPAYVQGAAMYIANLILNLFITSGSGLANTVMPLFVPLADLVGLSRQSAVLAFNFGDGFGNYVLPTSSALMGILGAANIPYDRWMKFMWKLFLIWVAVGCTLMIVAQMIHYGPM</sequence>
<feature type="transmembrane region" description="Helical" evidence="6">
    <location>
        <begin position="322"/>
        <end position="344"/>
    </location>
</feature>
<evidence type="ECO:0000256" key="1">
    <source>
        <dbReference type="ARBA" id="ARBA00004651"/>
    </source>
</evidence>
<name>A0ABQ5N313_9CLOT</name>
<feature type="transmembrane region" description="Helical" evidence="6">
    <location>
        <begin position="201"/>
        <end position="220"/>
    </location>
</feature>
<keyword evidence="8" id="KW-1185">Reference proteome</keyword>
<evidence type="ECO:0008006" key="9">
    <source>
        <dbReference type="Google" id="ProtNLM"/>
    </source>
</evidence>
<feature type="transmembrane region" description="Helical" evidence="6">
    <location>
        <begin position="261"/>
        <end position="279"/>
    </location>
</feature>
<feature type="transmembrane region" description="Helical" evidence="6">
    <location>
        <begin position="85"/>
        <end position="110"/>
    </location>
</feature>
<dbReference type="Proteomes" id="UP001208567">
    <property type="component" value="Unassembled WGS sequence"/>
</dbReference>
<comment type="caution">
    <text evidence="7">The sequence shown here is derived from an EMBL/GenBank/DDBJ whole genome shotgun (WGS) entry which is preliminary data.</text>
</comment>
<feature type="transmembrane region" description="Helical" evidence="6">
    <location>
        <begin position="350"/>
        <end position="369"/>
    </location>
</feature>
<comment type="subcellular location">
    <subcellularLocation>
        <location evidence="1">Cell membrane</location>
        <topology evidence="1">Multi-pass membrane protein</topology>
    </subcellularLocation>
</comment>
<dbReference type="PANTHER" id="PTHR43652">
    <property type="entry name" value="BASIC AMINO ACID ANTIPORTER YFCC-RELATED"/>
    <property type="match status" value="1"/>
</dbReference>
<evidence type="ECO:0000313" key="7">
    <source>
        <dbReference type="EMBL" id="GLC29584.1"/>
    </source>
</evidence>
<keyword evidence="5 6" id="KW-0472">Membrane</keyword>
<proteinExistence type="predicted"/>
<accession>A0ABQ5N313</accession>
<protein>
    <recommendedName>
        <fullName evidence="9">YfcC family protein</fullName>
    </recommendedName>
</protein>
<keyword evidence="4 6" id="KW-1133">Transmembrane helix</keyword>
<feature type="transmembrane region" description="Helical" evidence="6">
    <location>
        <begin position="291"/>
        <end position="310"/>
    </location>
</feature>